<keyword evidence="5" id="KW-0963">Cytoplasm</keyword>
<dbReference type="PANTHER" id="PTHR36918">
    <property type="match status" value="1"/>
</dbReference>
<dbReference type="NCBIfam" id="TIGR00809">
    <property type="entry name" value="secB"/>
    <property type="match status" value="1"/>
</dbReference>
<dbReference type="GO" id="GO:0051082">
    <property type="term" value="F:unfolded protein binding"/>
    <property type="evidence" value="ECO:0007669"/>
    <property type="project" value="InterPro"/>
</dbReference>
<keyword evidence="7" id="KW-1185">Reference proteome</keyword>
<dbReference type="NCBIfam" id="NF004393">
    <property type="entry name" value="PRK05751.1-4"/>
    <property type="match status" value="1"/>
</dbReference>
<dbReference type="GO" id="GO:0051262">
    <property type="term" value="P:protein tetramerization"/>
    <property type="evidence" value="ECO:0007669"/>
    <property type="project" value="InterPro"/>
</dbReference>
<keyword evidence="3 5" id="KW-0653">Protein transport</keyword>
<dbReference type="RefSeq" id="WP_067386189.1">
    <property type="nucleotide sequence ID" value="NZ_CP015839.1"/>
</dbReference>
<reference evidence="7" key="1">
    <citation type="submission" date="2016-05" db="EMBL/GenBank/DDBJ databases">
        <authorList>
            <person name="Baek K."/>
            <person name="Yang S.-J."/>
        </authorList>
    </citation>
    <scope>NUCLEOTIDE SEQUENCE [LARGE SCALE GENOMIC DNA]</scope>
    <source>
        <strain evidence="7">ST58-10</strain>
    </source>
</reference>
<dbReference type="GO" id="GO:0006457">
    <property type="term" value="P:protein folding"/>
    <property type="evidence" value="ECO:0007669"/>
    <property type="project" value="UniProtKB-UniRule"/>
</dbReference>
<dbReference type="HAMAP" id="MF_00821">
    <property type="entry name" value="SecB"/>
    <property type="match status" value="1"/>
</dbReference>
<evidence type="ECO:0000313" key="7">
    <source>
        <dbReference type="Proteomes" id="UP000078070"/>
    </source>
</evidence>
<dbReference type="Gene3D" id="3.10.420.10">
    <property type="entry name" value="SecB-like"/>
    <property type="match status" value="1"/>
</dbReference>
<evidence type="ECO:0000256" key="1">
    <source>
        <dbReference type="ARBA" id="ARBA00009990"/>
    </source>
</evidence>
<dbReference type="GO" id="GO:0015031">
    <property type="term" value="P:protein transport"/>
    <property type="evidence" value="ECO:0007669"/>
    <property type="project" value="UniProtKB-UniRule"/>
</dbReference>
<dbReference type="Proteomes" id="UP000078070">
    <property type="component" value="Chromosome"/>
</dbReference>
<dbReference type="GO" id="GO:0005737">
    <property type="term" value="C:cytoplasm"/>
    <property type="evidence" value="ECO:0007669"/>
    <property type="project" value="UniProtKB-SubCell"/>
</dbReference>
<dbReference type="KEGG" id="mars:A8C75_20345"/>
<comment type="subunit">
    <text evidence="5">Homotetramer, a dimer of dimers. One homotetramer interacts with 1 SecA dimer.</text>
</comment>
<dbReference type="OrthoDB" id="9795145at2"/>
<dbReference type="SUPFAM" id="SSF54611">
    <property type="entry name" value="SecB-like"/>
    <property type="match status" value="1"/>
</dbReference>
<comment type="similarity">
    <text evidence="1 5">Belongs to the SecB family.</text>
</comment>
<evidence type="ECO:0000256" key="5">
    <source>
        <dbReference type="HAMAP-Rule" id="MF_00821"/>
    </source>
</evidence>
<keyword evidence="2 5" id="KW-0813">Transport</keyword>
<sequence>MAEENAQNGAQQATGPQFSVQRIYLKDVSLEAPGTPAIFTSAWKPEINLDLNTRTRTLGENHYEVILTLTVTAKNDGNNAFLIEIQQAGIFQIAGLADAELNHTLGAFCPNILFPYARESVDSLATKASFPALMLAPVNFDALYAQQMQQKAAQPAESEPQAH</sequence>
<gene>
    <name evidence="5" type="primary">secB</name>
    <name evidence="6" type="ORF">A8C75_20345</name>
</gene>
<dbReference type="PRINTS" id="PR01594">
    <property type="entry name" value="SECBCHAPRONE"/>
</dbReference>
<comment type="function">
    <text evidence="5">One of the proteins required for the normal export of preproteins out of the cell cytoplasm. It is a molecular chaperone that binds to a subset of precursor proteins, maintaining them in a translocation-competent state. It also specifically binds to its receptor SecA.</text>
</comment>
<evidence type="ECO:0000256" key="2">
    <source>
        <dbReference type="ARBA" id="ARBA00022448"/>
    </source>
</evidence>
<accession>A0A1A9F3P6</accession>
<keyword evidence="4 5" id="KW-0811">Translocation</keyword>
<name>A0A1A9F3P6_9GAMM</name>
<dbReference type="InterPro" id="IPR003708">
    <property type="entry name" value="SecB"/>
</dbReference>
<protein>
    <recommendedName>
        <fullName evidence="5">Protein-export protein SecB</fullName>
    </recommendedName>
</protein>
<comment type="subcellular location">
    <subcellularLocation>
        <location evidence="5">Cytoplasm</location>
    </subcellularLocation>
</comment>
<dbReference type="EMBL" id="CP015839">
    <property type="protein sequence ID" value="ANG64590.1"/>
    <property type="molecule type" value="Genomic_DNA"/>
</dbReference>
<evidence type="ECO:0000256" key="4">
    <source>
        <dbReference type="ARBA" id="ARBA00023010"/>
    </source>
</evidence>
<dbReference type="InterPro" id="IPR035958">
    <property type="entry name" value="SecB-like_sf"/>
</dbReference>
<evidence type="ECO:0000256" key="3">
    <source>
        <dbReference type="ARBA" id="ARBA00022927"/>
    </source>
</evidence>
<dbReference type="Pfam" id="PF02556">
    <property type="entry name" value="SecB"/>
    <property type="match status" value="1"/>
</dbReference>
<reference evidence="6 7" key="2">
    <citation type="journal article" date="2018" name="Int. J. Syst. Evol. Microbiol.">
        <title>Marinobacterium aestuarii sp. nov., a benzene-degrading marine bacterium isolated from estuary sediment.</title>
        <authorList>
            <person name="Bae S.S."/>
            <person name="Jung J."/>
            <person name="Chung D."/>
            <person name="Baek K."/>
        </authorList>
    </citation>
    <scope>NUCLEOTIDE SEQUENCE [LARGE SCALE GENOMIC DNA]</scope>
    <source>
        <strain evidence="6 7">ST58-10</strain>
    </source>
</reference>
<dbReference type="STRING" id="1821621.A8C75_20345"/>
<evidence type="ECO:0000313" key="6">
    <source>
        <dbReference type="EMBL" id="ANG64590.1"/>
    </source>
</evidence>
<keyword evidence="5" id="KW-0143">Chaperone</keyword>
<dbReference type="PANTHER" id="PTHR36918:SF1">
    <property type="entry name" value="PROTEIN-EXPORT PROTEIN SECB"/>
    <property type="match status" value="1"/>
</dbReference>
<dbReference type="AlphaFoldDB" id="A0A1A9F3P6"/>
<organism evidence="6 7">
    <name type="scientific">Marinobacterium aestuarii</name>
    <dbReference type="NCBI Taxonomy" id="1821621"/>
    <lineage>
        <taxon>Bacteria</taxon>
        <taxon>Pseudomonadati</taxon>
        <taxon>Pseudomonadota</taxon>
        <taxon>Gammaproteobacteria</taxon>
        <taxon>Oceanospirillales</taxon>
        <taxon>Oceanospirillaceae</taxon>
        <taxon>Marinobacterium</taxon>
    </lineage>
</organism>
<proteinExistence type="inferred from homology"/>